<dbReference type="EMBL" id="DS113264">
    <property type="protein sequence ID" value="EAY14832.1"/>
    <property type="molecule type" value="Genomic_DNA"/>
</dbReference>
<reference evidence="1" key="2">
    <citation type="journal article" date="2007" name="Science">
        <title>Draft genome sequence of the sexually transmitted pathogen Trichomonas vaginalis.</title>
        <authorList>
            <person name="Carlton J.M."/>
            <person name="Hirt R.P."/>
            <person name="Silva J.C."/>
            <person name="Delcher A.L."/>
            <person name="Schatz M."/>
            <person name="Zhao Q."/>
            <person name="Wortman J.R."/>
            <person name="Bidwell S.L."/>
            <person name="Alsmark U.C.M."/>
            <person name="Besteiro S."/>
            <person name="Sicheritz-Ponten T."/>
            <person name="Noel C.J."/>
            <person name="Dacks J.B."/>
            <person name="Foster P.G."/>
            <person name="Simillion C."/>
            <person name="Van de Peer Y."/>
            <person name="Miranda-Saavedra D."/>
            <person name="Barton G.J."/>
            <person name="Westrop G.D."/>
            <person name="Mueller S."/>
            <person name="Dessi D."/>
            <person name="Fiori P.L."/>
            <person name="Ren Q."/>
            <person name="Paulsen I."/>
            <person name="Zhang H."/>
            <person name="Bastida-Corcuera F.D."/>
            <person name="Simoes-Barbosa A."/>
            <person name="Brown M.T."/>
            <person name="Hayes R.D."/>
            <person name="Mukherjee M."/>
            <person name="Okumura C.Y."/>
            <person name="Schneider R."/>
            <person name="Smith A.J."/>
            <person name="Vanacova S."/>
            <person name="Villalvazo M."/>
            <person name="Haas B.J."/>
            <person name="Pertea M."/>
            <person name="Feldblyum T.V."/>
            <person name="Utterback T.R."/>
            <person name="Shu C.L."/>
            <person name="Osoegawa K."/>
            <person name="de Jong P.J."/>
            <person name="Hrdy I."/>
            <person name="Horvathova L."/>
            <person name="Zubacova Z."/>
            <person name="Dolezal P."/>
            <person name="Malik S.B."/>
            <person name="Logsdon J.M. Jr."/>
            <person name="Henze K."/>
            <person name="Gupta A."/>
            <person name="Wang C.C."/>
            <person name="Dunne R.L."/>
            <person name="Upcroft J.A."/>
            <person name="Upcroft P."/>
            <person name="White O."/>
            <person name="Salzberg S.L."/>
            <person name="Tang P."/>
            <person name="Chiu C.-H."/>
            <person name="Lee Y.-S."/>
            <person name="Embley T.M."/>
            <person name="Coombs G.H."/>
            <person name="Mottram J.C."/>
            <person name="Tachezy J."/>
            <person name="Fraser-Liggett C.M."/>
            <person name="Johnson P.J."/>
        </authorList>
    </citation>
    <scope>NUCLEOTIDE SEQUENCE [LARGE SCALE GENOMIC DNA]</scope>
    <source>
        <strain evidence="1">G3</strain>
    </source>
</reference>
<evidence type="ECO:0000313" key="2">
    <source>
        <dbReference type="Proteomes" id="UP000001542"/>
    </source>
</evidence>
<dbReference type="VEuPathDB" id="TrichDB:TVAGG3_0048000"/>
<name>A2DXK3_TRIV3</name>
<reference evidence="1" key="1">
    <citation type="submission" date="2006-10" db="EMBL/GenBank/DDBJ databases">
        <authorList>
            <person name="Amadeo P."/>
            <person name="Zhao Q."/>
            <person name="Wortman J."/>
            <person name="Fraser-Liggett C."/>
            <person name="Carlton J."/>
        </authorList>
    </citation>
    <scope>NUCLEOTIDE SEQUENCE</scope>
    <source>
        <strain evidence="1">G3</strain>
    </source>
</reference>
<organism evidence="1 2">
    <name type="scientific">Trichomonas vaginalis (strain ATCC PRA-98 / G3)</name>
    <dbReference type="NCBI Taxonomy" id="412133"/>
    <lineage>
        <taxon>Eukaryota</taxon>
        <taxon>Metamonada</taxon>
        <taxon>Parabasalia</taxon>
        <taxon>Trichomonadida</taxon>
        <taxon>Trichomonadidae</taxon>
        <taxon>Trichomonas</taxon>
    </lineage>
</organism>
<dbReference type="SUPFAM" id="SSF48371">
    <property type="entry name" value="ARM repeat"/>
    <property type="match status" value="1"/>
</dbReference>
<dbReference type="InterPro" id="IPR016024">
    <property type="entry name" value="ARM-type_fold"/>
</dbReference>
<keyword evidence="2" id="KW-1185">Reference proteome</keyword>
<dbReference type="KEGG" id="tva:4772831"/>
<dbReference type="InParanoid" id="A2DXK3"/>
<evidence type="ECO:0008006" key="3">
    <source>
        <dbReference type="Google" id="ProtNLM"/>
    </source>
</evidence>
<sequence length="839" mass="96645">MNLRDAILSLYSQDPSEYNQAFLVCKDFQTPTGFDFQEFCQLVSPELDFQFRNFGYNSLKVILMQYWKDISPELQQLITNCFPFYQNTDESDPFASIICHTTSIFLLFCASDDLLNQYFSSYDNFWNEVVLNFLIELGSVPNSYQRTNCLKNIYNNAHDLIFEKFILPLTSENFDSKLFEILGKIHDLESPFVTKLLSMPRVEEIYSRFAELVWIPDSLPGLISIFMSTLSSGQPCPYSANSIADSALSVIPEYYQILFATEDVEGIEEIDQYVSAFCNRIQLFFLALPKIEISKLNSMFDFITFLFSTTSPTAMHNIVKELTKSLRSPEFKTEDFFNALLEERLKIVDICSTAITIDLKSLYLNKYDYETEINDLKSSFYQLISSISEIFDSTVLCQEISQLILTKDPSSIYGLIRLLFNVIVEPNEENIEVVRNSLSNVFEFIFTNMSKIPQNVHEYAYKLLSKICPYLDLNSQQATEIFNFTLQNCFEQNSKSYDPVTVFLLDFSTAFMSVIEFPIEQMQNTPTTAKYFWVTRVILAKISVITNFDFLGESIPFAIQMMNDVDSNNLLNDINYKIGRVLEFLSYVPSDCLTESFYTQIFEILLNHLSMIVLMNDNNTFIARAFHHVNRALIHMLEFVPELSVEVLPKLTAPTELSSATELWLNETVLKVIETSFQYDPNSTSEFCNNLIIHLFKLIENSETDLINVINQVSLIICRLSSFVSDESAFEVFNAMIDNCNSRIYESIISSIKKRGFVFFTHFWSKLITRKGNKETDSLTSAIFDLIEDKNIDFSDLLQLNGVNEADLSSMRNRYLGATSSKTKKKHIKNFLLSITNTQ</sequence>
<dbReference type="Proteomes" id="UP000001542">
    <property type="component" value="Unassembled WGS sequence"/>
</dbReference>
<protein>
    <recommendedName>
        <fullName evidence="3">Exportin-1/Importin-beta-like domain-containing protein</fullName>
    </recommendedName>
</protein>
<gene>
    <name evidence="1" type="ORF">TVAG_410980</name>
</gene>
<dbReference type="VEuPathDB" id="TrichDB:TVAG_410980"/>
<evidence type="ECO:0000313" key="1">
    <source>
        <dbReference type="EMBL" id="EAY14832.1"/>
    </source>
</evidence>
<dbReference type="RefSeq" id="XP_001327055.1">
    <property type="nucleotide sequence ID" value="XM_001327020.1"/>
</dbReference>
<proteinExistence type="predicted"/>
<dbReference type="AlphaFoldDB" id="A2DXK3"/>
<accession>A2DXK3</accession>